<protein>
    <submittedName>
        <fullName evidence="1">Uncharacterized protein</fullName>
    </submittedName>
</protein>
<organism evidence="1 2">
    <name type="scientific">Halteria grandinella</name>
    <dbReference type="NCBI Taxonomy" id="5974"/>
    <lineage>
        <taxon>Eukaryota</taxon>
        <taxon>Sar</taxon>
        <taxon>Alveolata</taxon>
        <taxon>Ciliophora</taxon>
        <taxon>Intramacronucleata</taxon>
        <taxon>Spirotrichea</taxon>
        <taxon>Stichotrichia</taxon>
        <taxon>Sporadotrichida</taxon>
        <taxon>Halteriidae</taxon>
        <taxon>Halteria</taxon>
    </lineage>
</organism>
<proteinExistence type="predicted"/>
<dbReference type="Proteomes" id="UP000785679">
    <property type="component" value="Unassembled WGS sequence"/>
</dbReference>
<accession>A0A8J8NK37</accession>
<sequence>MGQTVSKGCEISHNLGLKYFDDELEVVSQCCSPSINRLPGFRISSSTSDASAFKSSLKNARARIFNNTCTLRARSSLPQNQQCFSFLGCTRLCFAKQCFGKCKTSKQEIDQAFFYQNLWECKSICLQRSHPQQLGQSDRVSQDYVWLIRIPSFQQLKNGQSGVALTLFYHINRLNSYFPRIIVINFSKSQCSGIGYKFQGVEAFSAISLLVCILIN</sequence>
<evidence type="ECO:0000313" key="2">
    <source>
        <dbReference type="Proteomes" id="UP000785679"/>
    </source>
</evidence>
<reference evidence="1" key="1">
    <citation type="submission" date="2019-06" db="EMBL/GenBank/DDBJ databases">
        <authorList>
            <person name="Zheng W."/>
        </authorList>
    </citation>
    <scope>NUCLEOTIDE SEQUENCE</scope>
    <source>
        <strain evidence="1">QDHG01</strain>
    </source>
</reference>
<dbReference type="AlphaFoldDB" id="A0A8J8NK37"/>
<keyword evidence="2" id="KW-1185">Reference proteome</keyword>
<gene>
    <name evidence="1" type="ORF">FGO68_gene7713</name>
</gene>
<dbReference type="EMBL" id="RRYP01013967">
    <property type="protein sequence ID" value="TNV76228.1"/>
    <property type="molecule type" value="Genomic_DNA"/>
</dbReference>
<name>A0A8J8NK37_HALGN</name>
<comment type="caution">
    <text evidence="1">The sequence shown here is derived from an EMBL/GenBank/DDBJ whole genome shotgun (WGS) entry which is preliminary data.</text>
</comment>
<evidence type="ECO:0000313" key="1">
    <source>
        <dbReference type="EMBL" id="TNV76228.1"/>
    </source>
</evidence>